<name>A0A2P5DUX2_PARAD</name>
<keyword evidence="2" id="KW-1185">Reference proteome</keyword>
<reference evidence="2" key="1">
    <citation type="submission" date="2016-06" db="EMBL/GenBank/DDBJ databases">
        <title>Parallel loss of symbiosis genes in relatives of nitrogen-fixing non-legume Parasponia.</title>
        <authorList>
            <person name="Van Velzen R."/>
            <person name="Holmer R."/>
            <person name="Bu F."/>
            <person name="Rutten L."/>
            <person name="Van Zeijl A."/>
            <person name="Liu W."/>
            <person name="Santuari L."/>
            <person name="Cao Q."/>
            <person name="Sharma T."/>
            <person name="Shen D."/>
            <person name="Roswanjaya Y."/>
            <person name="Wardhani T."/>
            <person name="Kalhor M.S."/>
            <person name="Jansen J."/>
            <person name="Van den Hoogen J."/>
            <person name="Gungor B."/>
            <person name="Hartog M."/>
            <person name="Hontelez J."/>
            <person name="Verver J."/>
            <person name="Yang W.-C."/>
            <person name="Schijlen E."/>
            <person name="Repin R."/>
            <person name="Schilthuizen M."/>
            <person name="Schranz E."/>
            <person name="Heidstra R."/>
            <person name="Miyata K."/>
            <person name="Fedorova E."/>
            <person name="Kohlen W."/>
            <person name="Bisseling T."/>
            <person name="Smit S."/>
            <person name="Geurts R."/>
        </authorList>
    </citation>
    <scope>NUCLEOTIDE SEQUENCE [LARGE SCALE GENOMIC DNA]</scope>
    <source>
        <strain evidence="2">cv. WU1-14</strain>
    </source>
</reference>
<evidence type="ECO:0000313" key="1">
    <source>
        <dbReference type="EMBL" id="PON77077.1"/>
    </source>
</evidence>
<sequence>MEALRPAILEMIVTQHFDNLVNLVIRAKKAKAILDDKLNLREQSRNRGSNDKKANMRNLGQLQSQISQSSSFSKRLQLDCMDIFAATSRATKRSLVLSLNRNQPYLKVGHRETKLHLYHSKAIR</sequence>
<organism evidence="1 2">
    <name type="scientific">Parasponia andersonii</name>
    <name type="common">Sponia andersonii</name>
    <dbReference type="NCBI Taxonomy" id="3476"/>
    <lineage>
        <taxon>Eukaryota</taxon>
        <taxon>Viridiplantae</taxon>
        <taxon>Streptophyta</taxon>
        <taxon>Embryophyta</taxon>
        <taxon>Tracheophyta</taxon>
        <taxon>Spermatophyta</taxon>
        <taxon>Magnoliopsida</taxon>
        <taxon>eudicotyledons</taxon>
        <taxon>Gunneridae</taxon>
        <taxon>Pentapetalae</taxon>
        <taxon>rosids</taxon>
        <taxon>fabids</taxon>
        <taxon>Rosales</taxon>
        <taxon>Cannabaceae</taxon>
        <taxon>Parasponia</taxon>
    </lineage>
</organism>
<dbReference type="AlphaFoldDB" id="A0A2P5DUX2"/>
<accession>A0A2P5DUX2</accession>
<protein>
    <submittedName>
        <fullName evidence="1">Uncharacterized protein</fullName>
    </submittedName>
</protein>
<dbReference type="EMBL" id="JXTB01000015">
    <property type="protein sequence ID" value="PON77077.1"/>
    <property type="molecule type" value="Genomic_DNA"/>
</dbReference>
<proteinExistence type="predicted"/>
<gene>
    <name evidence="1" type="ORF">PanWU01x14_030860</name>
</gene>
<evidence type="ECO:0000313" key="2">
    <source>
        <dbReference type="Proteomes" id="UP000237105"/>
    </source>
</evidence>
<dbReference type="Proteomes" id="UP000237105">
    <property type="component" value="Unassembled WGS sequence"/>
</dbReference>
<comment type="caution">
    <text evidence="1">The sequence shown here is derived from an EMBL/GenBank/DDBJ whole genome shotgun (WGS) entry which is preliminary data.</text>
</comment>